<evidence type="ECO:0000256" key="6">
    <source>
        <dbReference type="SAM" id="Phobius"/>
    </source>
</evidence>
<comment type="subcellular location">
    <subcellularLocation>
        <location evidence="1">Cell membrane</location>
        <topology evidence="1">Multi-pass membrane protein</topology>
    </subcellularLocation>
</comment>
<evidence type="ECO:0000313" key="8">
    <source>
        <dbReference type="Proteomes" id="UP001216057"/>
    </source>
</evidence>
<keyword evidence="2" id="KW-1003">Cell membrane</keyword>
<evidence type="ECO:0000256" key="4">
    <source>
        <dbReference type="ARBA" id="ARBA00022989"/>
    </source>
</evidence>
<feature type="transmembrane region" description="Helical" evidence="6">
    <location>
        <begin position="380"/>
        <end position="398"/>
    </location>
</feature>
<keyword evidence="4 6" id="KW-1133">Transmembrane helix</keyword>
<feature type="transmembrane region" description="Helical" evidence="6">
    <location>
        <begin position="351"/>
        <end position="374"/>
    </location>
</feature>
<comment type="caution">
    <text evidence="7">The sequence shown here is derived from an EMBL/GenBank/DDBJ whole genome shotgun (WGS) entry which is preliminary data.</text>
</comment>
<dbReference type="RefSeq" id="WP_317485680.1">
    <property type="nucleotide sequence ID" value="NZ_JARQTX010000003.1"/>
</dbReference>
<sequence length="471" mass="53366">MRILKNYLYNLTNQLVNIVIPVVTIPYISRVLGPEMLGINAYANSIISYFVLIANLGISIYGNRTIAYARDSLEARSEVFWEIIFIKLIMASLAFVSLFLFLKVYGEYTEYIYMYSILIFATAVDISWFFAGLEDFRKIVIRNIFVKIFSFLLIFLLVKSGDDLLFYILIISLSNFLGNFALWGSLKAHIKKIRIKQMHISLHFYPILILFLPQVASSVFMTLNKILLANISNISEVGFFDNSDKIIRILLTILVSIGTVIFPRLANSYKKGDIETVKNFLKISFDISSFLSFPFAIGLIVVSSSFSSVFFGDSFGGIELVISILALELIFMGWSSNLGNQFLVAINESKGLTISLIFAIIVVFLSSLFLLPIYGAKGAAITSVLGELIILLVQLYFVRKHLSLVEIFSDTYKFIIASLVMGIVIYYFGELFNDGLIKLFFQVIIGFGVYMSLLFLLKPRFYYLVLSKFRG</sequence>
<feature type="transmembrane region" description="Helical" evidence="6">
    <location>
        <begin position="246"/>
        <end position="266"/>
    </location>
</feature>
<feature type="transmembrane region" description="Helical" evidence="6">
    <location>
        <begin position="435"/>
        <end position="457"/>
    </location>
</feature>
<feature type="transmembrane region" description="Helical" evidence="6">
    <location>
        <begin position="317"/>
        <end position="339"/>
    </location>
</feature>
<feature type="transmembrane region" description="Helical" evidence="6">
    <location>
        <begin position="41"/>
        <end position="62"/>
    </location>
</feature>
<evidence type="ECO:0000256" key="3">
    <source>
        <dbReference type="ARBA" id="ARBA00022692"/>
    </source>
</evidence>
<feature type="transmembrane region" description="Helical" evidence="6">
    <location>
        <begin position="287"/>
        <end position="311"/>
    </location>
</feature>
<feature type="transmembrane region" description="Helical" evidence="6">
    <location>
        <begin position="83"/>
        <end position="106"/>
    </location>
</feature>
<keyword evidence="3 6" id="KW-0812">Transmembrane</keyword>
<feature type="transmembrane region" description="Helical" evidence="6">
    <location>
        <begin position="164"/>
        <end position="183"/>
    </location>
</feature>
<name>A0ABT6EPJ1_9PAST</name>
<dbReference type="Proteomes" id="UP001216057">
    <property type="component" value="Unassembled WGS sequence"/>
</dbReference>
<feature type="transmembrane region" description="Helical" evidence="6">
    <location>
        <begin position="140"/>
        <end position="158"/>
    </location>
</feature>
<organism evidence="7 8">
    <name type="scientific">Exercitatus varius</name>
    <dbReference type="NCBI Taxonomy" id="67857"/>
    <lineage>
        <taxon>Bacteria</taxon>
        <taxon>Pseudomonadati</taxon>
        <taxon>Pseudomonadota</taxon>
        <taxon>Gammaproteobacteria</taxon>
        <taxon>Pasteurellales</taxon>
        <taxon>Pasteurellaceae</taxon>
        <taxon>Exercitatus</taxon>
    </lineage>
</organism>
<feature type="transmembrane region" description="Helical" evidence="6">
    <location>
        <begin position="112"/>
        <end position="133"/>
    </location>
</feature>
<feature type="transmembrane region" description="Helical" evidence="6">
    <location>
        <begin position="204"/>
        <end position="226"/>
    </location>
</feature>
<dbReference type="PANTHER" id="PTHR30250">
    <property type="entry name" value="PST FAMILY PREDICTED COLANIC ACID TRANSPORTER"/>
    <property type="match status" value="1"/>
</dbReference>
<reference evidence="7 8" key="1">
    <citation type="submission" date="2023-03" db="EMBL/GenBank/DDBJ databases">
        <title>Classification of Bisgaard taxon 6 and taxon 10 as Exercitatus varius gen. nov., spec. nov.</title>
        <authorList>
            <person name="Christensen H."/>
        </authorList>
    </citation>
    <scope>NUCLEOTIDE SEQUENCE [LARGE SCALE GENOMIC DNA]</scope>
    <source>
        <strain evidence="7 8">23350_01</strain>
    </source>
</reference>
<gene>
    <name evidence="7" type="ORF">P7M32_03300</name>
</gene>
<dbReference type="InterPro" id="IPR002797">
    <property type="entry name" value="Polysacc_synth"/>
</dbReference>
<evidence type="ECO:0000313" key="7">
    <source>
        <dbReference type="EMBL" id="MDG2945457.1"/>
    </source>
</evidence>
<evidence type="ECO:0000256" key="5">
    <source>
        <dbReference type="ARBA" id="ARBA00023136"/>
    </source>
</evidence>
<keyword evidence="8" id="KW-1185">Reference proteome</keyword>
<keyword evidence="5 6" id="KW-0472">Membrane</keyword>
<feature type="transmembrane region" description="Helical" evidence="6">
    <location>
        <begin position="410"/>
        <end position="429"/>
    </location>
</feature>
<accession>A0ABT6EPJ1</accession>
<dbReference type="PANTHER" id="PTHR30250:SF11">
    <property type="entry name" value="O-ANTIGEN TRANSPORTER-RELATED"/>
    <property type="match status" value="1"/>
</dbReference>
<dbReference type="Pfam" id="PF01943">
    <property type="entry name" value="Polysacc_synt"/>
    <property type="match status" value="1"/>
</dbReference>
<feature type="transmembrane region" description="Helical" evidence="6">
    <location>
        <begin position="7"/>
        <end position="29"/>
    </location>
</feature>
<dbReference type="InterPro" id="IPR050833">
    <property type="entry name" value="Poly_Biosynth_Transport"/>
</dbReference>
<proteinExistence type="predicted"/>
<protein>
    <submittedName>
        <fullName evidence="7">Oligosaccharide flippase family protein</fullName>
    </submittedName>
</protein>
<evidence type="ECO:0000256" key="1">
    <source>
        <dbReference type="ARBA" id="ARBA00004651"/>
    </source>
</evidence>
<dbReference type="EMBL" id="JARQTX010000003">
    <property type="protein sequence ID" value="MDG2945457.1"/>
    <property type="molecule type" value="Genomic_DNA"/>
</dbReference>
<evidence type="ECO:0000256" key="2">
    <source>
        <dbReference type="ARBA" id="ARBA00022475"/>
    </source>
</evidence>